<reference evidence="2 3" key="1">
    <citation type="submission" date="2011-12" db="EMBL/GenBank/DDBJ databases">
        <title>Whole genome shotgun sequence of Gordonia effusa NBRC 100432.</title>
        <authorList>
            <person name="Yoshida I."/>
            <person name="Takarada H."/>
            <person name="Hosoyama A."/>
            <person name="Tsuchikane K."/>
            <person name="Katsumata H."/>
            <person name="Yamazaki S."/>
            <person name="Fujita N."/>
        </authorList>
    </citation>
    <scope>NUCLEOTIDE SEQUENCE [LARGE SCALE GENOMIC DNA]</scope>
    <source>
        <strain evidence="2 3">NBRC 100432</strain>
    </source>
</reference>
<dbReference type="SMART" id="SM00954">
    <property type="entry name" value="RelA_SpoT"/>
    <property type="match status" value="1"/>
</dbReference>
<dbReference type="eggNOG" id="COG2357">
    <property type="taxonomic scope" value="Bacteria"/>
</dbReference>
<gene>
    <name evidence="2" type="ORF">GOEFS_104_00080</name>
</gene>
<dbReference type="InterPro" id="IPR007685">
    <property type="entry name" value="RelA_SpoT"/>
</dbReference>
<dbReference type="PANTHER" id="PTHR41773:SF1">
    <property type="entry name" value="RELA_SPOT DOMAIN-CONTAINING PROTEIN"/>
    <property type="match status" value="1"/>
</dbReference>
<feature type="domain" description="RelA/SpoT" evidence="1">
    <location>
        <begin position="1"/>
        <end position="116"/>
    </location>
</feature>
<evidence type="ECO:0000313" key="3">
    <source>
        <dbReference type="Proteomes" id="UP000035034"/>
    </source>
</evidence>
<name>H0R4I8_9ACTN</name>
<protein>
    <recommendedName>
        <fullName evidence="1">RelA/SpoT domain-containing protein</fullName>
    </recommendedName>
</protein>
<dbReference type="SUPFAM" id="SSF81301">
    <property type="entry name" value="Nucleotidyltransferase"/>
    <property type="match status" value="1"/>
</dbReference>
<dbReference type="STRING" id="1077974.GOEFS_104_00080"/>
<dbReference type="InterPro" id="IPR043519">
    <property type="entry name" value="NT_sf"/>
</dbReference>
<dbReference type="Proteomes" id="UP000035034">
    <property type="component" value="Unassembled WGS sequence"/>
</dbReference>
<feature type="non-terminal residue" evidence="2">
    <location>
        <position position="1"/>
    </location>
</feature>
<organism evidence="2 3">
    <name type="scientific">Gordonia effusa NBRC 100432</name>
    <dbReference type="NCBI Taxonomy" id="1077974"/>
    <lineage>
        <taxon>Bacteria</taxon>
        <taxon>Bacillati</taxon>
        <taxon>Actinomycetota</taxon>
        <taxon>Actinomycetes</taxon>
        <taxon>Mycobacteriales</taxon>
        <taxon>Gordoniaceae</taxon>
        <taxon>Gordonia</taxon>
    </lineage>
</organism>
<dbReference type="Gene3D" id="3.30.460.10">
    <property type="entry name" value="Beta Polymerase, domain 2"/>
    <property type="match status" value="1"/>
</dbReference>
<dbReference type="PANTHER" id="PTHR41773">
    <property type="entry name" value="GTP PYROPHOSPHATASE-RELATED"/>
    <property type="match status" value="1"/>
</dbReference>
<proteinExistence type="predicted"/>
<dbReference type="Pfam" id="PF04607">
    <property type="entry name" value="RelA_SpoT"/>
    <property type="match status" value="1"/>
</dbReference>
<evidence type="ECO:0000313" key="2">
    <source>
        <dbReference type="EMBL" id="GAB19989.1"/>
    </source>
</evidence>
<sequence length="398" mass="43621">NPVEQVTDTVAVRVITYSITDRDRVAELIRGRLAVKDGEDKSPGAGRPHHRRGYDCRHIVVVGESPDAEAGWLISGGELARYFEEFGGLEIQIRTVAAHAWAEFEHERRYKGAQYDAIGEQDQKTIDQLFGAAADARSALDETFVAIDLLLANPTTREYPVARESGGDSVPVGGGSATPIDPAKMKDFLAKRFPDAEVASEAGVKFACDLVSASGLDTIEALGSALDAVDSEQVQSLMSAGRSVTRVRRLDDELLACYGQRYIENTGHVGSVKTRARQLEWRYDRLRGKTRYLMYSFRGADCPEDLRSTLFPAAGAVREVARIIADSQGTVDIRIPDAVSTSDNLPEGTRSKRVRLANGGSLWVATNLNREASERLIRELLSRAENMDLQVLKDGEPI</sequence>
<dbReference type="EMBL" id="BAEH01000104">
    <property type="protein sequence ID" value="GAB19989.1"/>
    <property type="molecule type" value="Genomic_DNA"/>
</dbReference>
<dbReference type="AlphaFoldDB" id="H0R4I8"/>
<dbReference type="GO" id="GO:0015969">
    <property type="term" value="P:guanosine tetraphosphate metabolic process"/>
    <property type="evidence" value="ECO:0007669"/>
    <property type="project" value="InterPro"/>
</dbReference>
<comment type="caution">
    <text evidence="2">The sequence shown here is derived from an EMBL/GenBank/DDBJ whole genome shotgun (WGS) entry which is preliminary data.</text>
</comment>
<accession>H0R4I8</accession>
<keyword evidence="3" id="KW-1185">Reference proteome</keyword>
<dbReference type="CDD" id="cd05399">
    <property type="entry name" value="NT_Rel-Spo_like"/>
    <property type="match status" value="1"/>
</dbReference>
<evidence type="ECO:0000259" key="1">
    <source>
        <dbReference type="SMART" id="SM00954"/>
    </source>
</evidence>